<protein>
    <submittedName>
        <fullName evidence="3">Uncharacterized protein</fullName>
    </submittedName>
</protein>
<name>A0A1L9SD15_9EURO</name>
<dbReference type="EMBL" id="KV878346">
    <property type="protein sequence ID" value="OJJ45012.1"/>
    <property type="molecule type" value="Genomic_DNA"/>
</dbReference>
<keyword evidence="4" id="KW-1185">Reference proteome</keyword>
<organism evidence="3 4">
    <name type="scientific">Penicilliopsis zonata CBS 506.65</name>
    <dbReference type="NCBI Taxonomy" id="1073090"/>
    <lineage>
        <taxon>Eukaryota</taxon>
        <taxon>Fungi</taxon>
        <taxon>Dikarya</taxon>
        <taxon>Ascomycota</taxon>
        <taxon>Pezizomycotina</taxon>
        <taxon>Eurotiomycetes</taxon>
        <taxon>Eurotiomycetidae</taxon>
        <taxon>Eurotiales</taxon>
        <taxon>Aspergillaceae</taxon>
        <taxon>Penicilliopsis</taxon>
    </lineage>
</organism>
<dbReference type="VEuPathDB" id="FungiDB:ASPZODRAFT_70726"/>
<dbReference type="Proteomes" id="UP000184188">
    <property type="component" value="Unassembled WGS sequence"/>
</dbReference>
<feature type="region of interest" description="Disordered" evidence="1">
    <location>
        <begin position="638"/>
        <end position="682"/>
    </location>
</feature>
<feature type="signal peptide" evidence="2">
    <location>
        <begin position="1"/>
        <end position="19"/>
    </location>
</feature>
<proteinExistence type="predicted"/>
<accession>A0A1L9SD15</accession>
<feature type="compositionally biased region" description="Acidic residues" evidence="1">
    <location>
        <begin position="657"/>
        <end position="668"/>
    </location>
</feature>
<gene>
    <name evidence="3" type="ORF">ASPZODRAFT_70726</name>
</gene>
<dbReference type="STRING" id="1073090.A0A1L9SD15"/>
<evidence type="ECO:0000256" key="2">
    <source>
        <dbReference type="SAM" id="SignalP"/>
    </source>
</evidence>
<dbReference type="GeneID" id="34616160"/>
<evidence type="ECO:0000313" key="3">
    <source>
        <dbReference type="EMBL" id="OJJ45012.1"/>
    </source>
</evidence>
<reference evidence="4" key="1">
    <citation type="journal article" date="2017" name="Genome Biol.">
        <title>Comparative genomics reveals high biological diversity and specific adaptations in the industrially and medically important fungal genus Aspergillus.</title>
        <authorList>
            <person name="de Vries R.P."/>
            <person name="Riley R."/>
            <person name="Wiebenga A."/>
            <person name="Aguilar-Osorio G."/>
            <person name="Amillis S."/>
            <person name="Uchima C.A."/>
            <person name="Anderluh G."/>
            <person name="Asadollahi M."/>
            <person name="Askin M."/>
            <person name="Barry K."/>
            <person name="Battaglia E."/>
            <person name="Bayram O."/>
            <person name="Benocci T."/>
            <person name="Braus-Stromeyer S.A."/>
            <person name="Caldana C."/>
            <person name="Canovas D."/>
            <person name="Cerqueira G.C."/>
            <person name="Chen F."/>
            <person name="Chen W."/>
            <person name="Choi C."/>
            <person name="Clum A."/>
            <person name="Dos Santos R.A."/>
            <person name="Damasio A.R."/>
            <person name="Diallinas G."/>
            <person name="Emri T."/>
            <person name="Fekete E."/>
            <person name="Flipphi M."/>
            <person name="Freyberg S."/>
            <person name="Gallo A."/>
            <person name="Gournas C."/>
            <person name="Habgood R."/>
            <person name="Hainaut M."/>
            <person name="Harispe M.L."/>
            <person name="Henrissat B."/>
            <person name="Hilden K.S."/>
            <person name="Hope R."/>
            <person name="Hossain A."/>
            <person name="Karabika E."/>
            <person name="Karaffa L."/>
            <person name="Karanyi Z."/>
            <person name="Krasevec N."/>
            <person name="Kuo A."/>
            <person name="Kusch H."/>
            <person name="LaButti K."/>
            <person name="Lagendijk E.L."/>
            <person name="Lapidus A."/>
            <person name="Levasseur A."/>
            <person name="Lindquist E."/>
            <person name="Lipzen A."/>
            <person name="Logrieco A.F."/>
            <person name="MacCabe A."/>
            <person name="Maekelae M.R."/>
            <person name="Malavazi I."/>
            <person name="Melin P."/>
            <person name="Meyer V."/>
            <person name="Mielnichuk N."/>
            <person name="Miskei M."/>
            <person name="Molnar A.P."/>
            <person name="Mule G."/>
            <person name="Ngan C.Y."/>
            <person name="Orejas M."/>
            <person name="Orosz E."/>
            <person name="Ouedraogo J.P."/>
            <person name="Overkamp K.M."/>
            <person name="Park H.-S."/>
            <person name="Perrone G."/>
            <person name="Piumi F."/>
            <person name="Punt P.J."/>
            <person name="Ram A.F."/>
            <person name="Ramon A."/>
            <person name="Rauscher S."/>
            <person name="Record E."/>
            <person name="Riano-Pachon D.M."/>
            <person name="Robert V."/>
            <person name="Roehrig J."/>
            <person name="Ruller R."/>
            <person name="Salamov A."/>
            <person name="Salih N.S."/>
            <person name="Samson R.A."/>
            <person name="Sandor E."/>
            <person name="Sanguinetti M."/>
            <person name="Schuetze T."/>
            <person name="Sepcic K."/>
            <person name="Shelest E."/>
            <person name="Sherlock G."/>
            <person name="Sophianopoulou V."/>
            <person name="Squina F.M."/>
            <person name="Sun H."/>
            <person name="Susca A."/>
            <person name="Todd R.B."/>
            <person name="Tsang A."/>
            <person name="Unkles S.E."/>
            <person name="van de Wiele N."/>
            <person name="van Rossen-Uffink D."/>
            <person name="Oliveira J.V."/>
            <person name="Vesth T.C."/>
            <person name="Visser J."/>
            <person name="Yu J.-H."/>
            <person name="Zhou M."/>
            <person name="Andersen M.R."/>
            <person name="Archer D.B."/>
            <person name="Baker S.E."/>
            <person name="Benoit I."/>
            <person name="Brakhage A.A."/>
            <person name="Braus G.H."/>
            <person name="Fischer R."/>
            <person name="Frisvad J.C."/>
            <person name="Goldman G.H."/>
            <person name="Houbraken J."/>
            <person name="Oakley B."/>
            <person name="Pocsi I."/>
            <person name="Scazzocchio C."/>
            <person name="Seiboth B."/>
            <person name="vanKuyk P.A."/>
            <person name="Wortman J."/>
            <person name="Dyer P.S."/>
            <person name="Grigoriev I.V."/>
        </authorList>
    </citation>
    <scope>NUCLEOTIDE SEQUENCE [LARGE SCALE GENOMIC DNA]</scope>
    <source>
        <strain evidence="4">CBS 506.65</strain>
    </source>
</reference>
<dbReference type="OrthoDB" id="5371510at2759"/>
<dbReference type="RefSeq" id="XP_022579522.1">
    <property type="nucleotide sequence ID" value="XM_022729696.1"/>
</dbReference>
<evidence type="ECO:0000256" key="1">
    <source>
        <dbReference type="SAM" id="MobiDB-lite"/>
    </source>
</evidence>
<dbReference type="AlphaFoldDB" id="A0A1L9SD15"/>
<evidence type="ECO:0000313" key="4">
    <source>
        <dbReference type="Proteomes" id="UP000184188"/>
    </source>
</evidence>
<keyword evidence="2" id="KW-0732">Signal</keyword>
<sequence length="682" mass="75812">MAVAHNLALPLLVASDADTLVYIDPAPEAKALAATRLIMPQLGLNRVHSQKLLDTGSDYLKCLFDPRVQSRAMRRRFPSGLPSAFQSIKYVLDLTPPEVDEEAVIFLAELSCPLGVRVWARSRARWGLPSSRVEGVDETDPADPEMPLEYSQARHRTGIERVLHALEGQDPCLDTPCKMWTFFALARLFGVAAAPRAFDHILSWFFEPNNATFIQVNPELTYRIACGIRYPVLCRDAFAILVGEEALHLLLDDQSQGRPRAQATRYGRLRETLDDTELQRIEYASKSFLDHVLDRFVYLAGTTMPWLETLPEYRKILDFSPATQEQQVVVVALVDTAKSYIRALIYQMLRPQKVLPLVGLVTGTLKDGSFQDYPGATLLTAYNRMPSLARILTRTSWENLVSDTLASDQEHLYIRKTSLRIPEHAGLSATLTDQLCLETRPVLVSEVSDATEAFREISFVQSGTERQQRLRLFSWPQLITEVTAYVNEFAQGMLAFPEAESKSYGFRFAITATLTCLTENEFQFLPLWAGGNDDGTGGVFQGPPVPLMETGGFSAPGPSVHTGSVAATSDLNDDDDFSEIHPDDAVSTVLGASHRATEGHTDEVVSVNEEVVLVEALEGEALDWSQLDHVSNHLDLDGSDDDTIMGSPETVGLSDGELVDDSDDDWNDEHEHDEYEHDEEIP</sequence>
<feature type="chain" id="PRO_5012159998" evidence="2">
    <location>
        <begin position="20"/>
        <end position="682"/>
    </location>
</feature>